<proteinExistence type="inferred from homology"/>
<sequence length="165" mass="19463">MAPNILYKVFVYGTLKKGEPNYQQFSKSTEGYFKFLYHGKTKEKFPLIIGTQYNIPFLLHSPGKGHNVKGEIYEVDEKVLADLDLLEAHPDFYIRDEYDVVNLTNQTTEKVWIYMIKTFRKELLQQTFYESYSNFDSHGLKYVARYLKSDTCDPKSQIFPQNEEN</sequence>
<accession>A0A9N9MJY2</accession>
<name>A0A9N9MJY2_9CUCU</name>
<dbReference type="InterPro" id="IPR009288">
    <property type="entry name" value="AIG2-like_dom"/>
</dbReference>
<dbReference type="Gene3D" id="3.10.490.10">
    <property type="entry name" value="Gamma-glutamyl cyclotransferase-like"/>
    <property type="match status" value="1"/>
</dbReference>
<dbReference type="SUPFAM" id="SSF110857">
    <property type="entry name" value="Gamma-glutamyl cyclotransferase-like"/>
    <property type="match status" value="1"/>
</dbReference>
<evidence type="ECO:0000313" key="5">
    <source>
        <dbReference type="EMBL" id="CAG9764393.1"/>
    </source>
</evidence>
<dbReference type="GO" id="GO:0005829">
    <property type="term" value="C:cytosol"/>
    <property type="evidence" value="ECO:0007669"/>
    <property type="project" value="TreeGrafter"/>
</dbReference>
<dbReference type="AlphaFoldDB" id="A0A9N9MJY2"/>
<dbReference type="Pfam" id="PF06094">
    <property type="entry name" value="GGACT"/>
    <property type="match status" value="1"/>
</dbReference>
<reference evidence="5" key="1">
    <citation type="submission" date="2022-01" db="EMBL/GenBank/DDBJ databases">
        <authorList>
            <person name="King R."/>
        </authorList>
    </citation>
    <scope>NUCLEOTIDE SEQUENCE</scope>
</reference>
<dbReference type="InterPro" id="IPR036568">
    <property type="entry name" value="GGCT-like_sf"/>
</dbReference>
<evidence type="ECO:0000256" key="1">
    <source>
        <dbReference type="ARBA" id="ARBA00008861"/>
    </source>
</evidence>
<dbReference type="InterPro" id="IPR013024">
    <property type="entry name" value="GGCT-like"/>
</dbReference>
<protein>
    <recommendedName>
        <fullName evidence="3">Gamma-glutamylcyclotransferase family protein</fullName>
    </recommendedName>
</protein>
<dbReference type="PANTHER" id="PTHR12510">
    <property type="entry name" value="TROPONIN C-AKIN-1 PROTEIN"/>
    <property type="match status" value="1"/>
</dbReference>
<dbReference type="GO" id="GO:0061929">
    <property type="term" value="F:gamma-glutamylaminecyclotransferase activity"/>
    <property type="evidence" value="ECO:0007669"/>
    <property type="project" value="InterPro"/>
</dbReference>
<dbReference type="PANTHER" id="PTHR12510:SF4">
    <property type="entry name" value="GAMMA-GLUTAMYLAMINECYCLOTRANSFERASE"/>
    <property type="match status" value="1"/>
</dbReference>
<keyword evidence="6" id="KW-1185">Reference proteome</keyword>
<dbReference type="Proteomes" id="UP001152799">
    <property type="component" value="Chromosome 2"/>
</dbReference>
<dbReference type="OrthoDB" id="113620at2759"/>
<evidence type="ECO:0000259" key="4">
    <source>
        <dbReference type="Pfam" id="PF06094"/>
    </source>
</evidence>
<feature type="domain" description="Gamma-glutamylcyclotransferase AIG2-like" evidence="4">
    <location>
        <begin position="9"/>
        <end position="122"/>
    </location>
</feature>
<feature type="active site" description="Proton acceptor" evidence="2">
    <location>
        <position position="87"/>
    </location>
</feature>
<comment type="similarity">
    <text evidence="1 3">Belongs to the gamma-glutamylcyclotransferase family.</text>
</comment>
<evidence type="ECO:0000256" key="3">
    <source>
        <dbReference type="RuleBase" id="RU367036"/>
    </source>
</evidence>
<gene>
    <name evidence="5" type="ORF">CEUTPL_LOCUS5033</name>
</gene>
<dbReference type="InterPro" id="IPR039126">
    <property type="entry name" value="GGACT"/>
</dbReference>
<organism evidence="5 6">
    <name type="scientific">Ceutorhynchus assimilis</name>
    <name type="common">cabbage seed weevil</name>
    <dbReference type="NCBI Taxonomy" id="467358"/>
    <lineage>
        <taxon>Eukaryota</taxon>
        <taxon>Metazoa</taxon>
        <taxon>Ecdysozoa</taxon>
        <taxon>Arthropoda</taxon>
        <taxon>Hexapoda</taxon>
        <taxon>Insecta</taxon>
        <taxon>Pterygota</taxon>
        <taxon>Neoptera</taxon>
        <taxon>Endopterygota</taxon>
        <taxon>Coleoptera</taxon>
        <taxon>Polyphaga</taxon>
        <taxon>Cucujiformia</taxon>
        <taxon>Curculionidae</taxon>
        <taxon>Ceutorhynchinae</taxon>
        <taxon>Ceutorhynchus</taxon>
    </lineage>
</organism>
<dbReference type="CDD" id="cd06661">
    <property type="entry name" value="GGCT_like"/>
    <property type="match status" value="1"/>
</dbReference>
<evidence type="ECO:0000256" key="2">
    <source>
        <dbReference type="PIRSR" id="PIRSR639126-1"/>
    </source>
</evidence>
<dbReference type="EMBL" id="OU892278">
    <property type="protein sequence ID" value="CAG9764393.1"/>
    <property type="molecule type" value="Genomic_DNA"/>
</dbReference>
<evidence type="ECO:0000313" key="6">
    <source>
        <dbReference type="Proteomes" id="UP001152799"/>
    </source>
</evidence>